<dbReference type="InterPro" id="IPR050681">
    <property type="entry name" value="CDF/SLC30A"/>
</dbReference>
<comment type="caution">
    <text evidence="13">The sequence shown here is derived from an EMBL/GenBank/DDBJ whole genome shotgun (WGS) entry which is preliminary data.</text>
</comment>
<evidence type="ECO:0000313" key="14">
    <source>
        <dbReference type="Proteomes" id="UP000596742"/>
    </source>
</evidence>
<dbReference type="NCBIfam" id="TIGR01297">
    <property type="entry name" value="CDF"/>
    <property type="match status" value="1"/>
</dbReference>
<evidence type="ECO:0000256" key="5">
    <source>
        <dbReference type="ARBA" id="ARBA00022906"/>
    </source>
</evidence>
<feature type="transmembrane region" description="Helical" evidence="10">
    <location>
        <begin position="125"/>
        <end position="149"/>
    </location>
</feature>
<keyword evidence="5" id="KW-0864">Zinc transport</keyword>
<feature type="transmembrane region" description="Helical" evidence="10">
    <location>
        <begin position="318"/>
        <end position="338"/>
    </location>
</feature>
<proteinExistence type="inferred from homology"/>
<feature type="domain" description="Cation efflux protein cytoplasmic" evidence="12">
    <location>
        <begin position="382"/>
        <end position="456"/>
    </location>
</feature>
<keyword evidence="14" id="KW-1185">Reference proteome</keyword>
<evidence type="ECO:0000259" key="11">
    <source>
        <dbReference type="Pfam" id="PF01545"/>
    </source>
</evidence>
<dbReference type="InterPro" id="IPR058533">
    <property type="entry name" value="Cation_efflux_TM"/>
</dbReference>
<dbReference type="Pfam" id="PF01545">
    <property type="entry name" value="Cation_efflux"/>
    <property type="match status" value="1"/>
</dbReference>
<evidence type="ECO:0000256" key="4">
    <source>
        <dbReference type="ARBA" id="ARBA00022692"/>
    </source>
</evidence>
<keyword evidence="7" id="KW-0406">Ion transport</keyword>
<protein>
    <submittedName>
        <fullName evidence="13">Solute carrier family 30 (Zinc transporter), member 2</fullName>
    </submittedName>
</protein>
<feature type="transmembrane region" description="Helical" evidence="10">
    <location>
        <begin position="155"/>
        <end position="174"/>
    </location>
</feature>
<dbReference type="Gene3D" id="1.20.1510.10">
    <property type="entry name" value="Cation efflux protein transmembrane domain"/>
    <property type="match status" value="1"/>
</dbReference>
<dbReference type="GO" id="GO:0010043">
    <property type="term" value="P:response to zinc ion"/>
    <property type="evidence" value="ECO:0007669"/>
    <property type="project" value="TreeGrafter"/>
</dbReference>
<evidence type="ECO:0000256" key="3">
    <source>
        <dbReference type="ARBA" id="ARBA00022448"/>
    </source>
</evidence>
<comment type="similarity">
    <text evidence="2">Belongs to the cation diffusion facilitator (CDF) transporter (TC 2.A.4) family. SLC30A subfamily.</text>
</comment>
<dbReference type="OrthoDB" id="9944568at2759"/>
<evidence type="ECO:0000256" key="1">
    <source>
        <dbReference type="ARBA" id="ARBA00004141"/>
    </source>
</evidence>
<name>A0A8B6CRZ0_MYTGA</name>
<keyword evidence="8 10" id="KW-0472">Membrane</keyword>
<evidence type="ECO:0000259" key="12">
    <source>
        <dbReference type="Pfam" id="PF16916"/>
    </source>
</evidence>
<dbReference type="GO" id="GO:0005385">
    <property type="term" value="F:zinc ion transmembrane transporter activity"/>
    <property type="evidence" value="ECO:0007669"/>
    <property type="project" value="TreeGrafter"/>
</dbReference>
<dbReference type="Proteomes" id="UP000596742">
    <property type="component" value="Unassembled WGS sequence"/>
</dbReference>
<feature type="transmembrane region" description="Helical" evidence="10">
    <location>
        <begin position="350"/>
        <end position="370"/>
    </location>
</feature>
<feature type="transmembrane region" description="Helical" evidence="10">
    <location>
        <begin position="230"/>
        <end position="248"/>
    </location>
</feature>
<comment type="subcellular location">
    <subcellularLocation>
        <location evidence="1">Membrane</location>
        <topology evidence="1">Multi-pass membrane protein</topology>
    </subcellularLocation>
</comment>
<keyword evidence="3" id="KW-0813">Transport</keyword>
<feature type="domain" description="Cation efflux protein transmembrane" evidence="11">
    <location>
        <begin position="126"/>
        <end position="378"/>
    </location>
</feature>
<dbReference type="PANTHER" id="PTHR11562">
    <property type="entry name" value="CATION EFFLUX PROTEIN/ ZINC TRANSPORTER"/>
    <property type="match status" value="1"/>
</dbReference>
<dbReference type="SUPFAM" id="SSF160240">
    <property type="entry name" value="Cation efflux protein cytoplasmic domain-like"/>
    <property type="match status" value="1"/>
</dbReference>
<evidence type="ECO:0000256" key="6">
    <source>
        <dbReference type="ARBA" id="ARBA00022989"/>
    </source>
</evidence>
<sequence length="470" mass="52923">MTHVSSYNDVAEDGNKDHNHYQSTHNNTVSLTSELLVDFQPSQIEKESSNTNSINHIPDNQDHDNISDLGNGYSSFGRESISNHEERLAVPVQFDRSDSDSPLLDQWHCHNNNNNNNDKTARNQLIAVCTLCVMFMIGEAVGGVLSNSLALFTDVLHLASDLISFLISLLAMYLSKKPATKTMSFGFHRAEVIGALFSVFIIWLVTGVLCYMAVERIQHNHYKNVNPNEMLVTASVGVAFNIVMGIVLHSEVCCKSQGQSFGHHGHSHQRNSHHSRTEHSYTPLIDDRSDHEQEIELESQVADKPKHVHHKNINVRAAFIHVIGDIIQSVGVLIASFIIKFTEDPKYKLADPICTFIFSVLVIFTTITVLRDTLRVMMEGVPRDVCYKTVIEDLKRVEGVKSAHTLLIWSLTIDKNVMSVHLTVGPNEEHQSVLERANQMLQKKYDFRQTTIQIEKHVHNLSCSQCDLPV</sequence>
<evidence type="ECO:0000256" key="8">
    <source>
        <dbReference type="ARBA" id="ARBA00023136"/>
    </source>
</evidence>
<evidence type="ECO:0000256" key="9">
    <source>
        <dbReference type="SAM" id="MobiDB-lite"/>
    </source>
</evidence>
<feature type="transmembrane region" description="Helical" evidence="10">
    <location>
        <begin position="195"/>
        <end position="214"/>
    </location>
</feature>
<dbReference type="Pfam" id="PF16916">
    <property type="entry name" value="ZT_dimer"/>
    <property type="match status" value="1"/>
</dbReference>
<dbReference type="InterPro" id="IPR036837">
    <property type="entry name" value="Cation_efflux_CTD_sf"/>
</dbReference>
<keyword evidence="5" id="KW-0862">Zinc</keyword>
<accession>A0A8B6CRZ0</accession>
<feature type="region of interest" description="Disordered" evidence="9">
    <location>
        <begin position="44"/>
        <end position="69"/>
    </location>
</feature>
<reference evidence="13" key="1">
    <citation type="submission" date="2018-11" db="EMBL/GenBank/DDBJ databases">
        <authorList>
            <person name="Alioto T."/>
            <person name="Alioto T."/>
        </authorList>
    </citation>
    <scope>NUCLEOTIDE SEQUENCE</scope>
</reference>
<dbReference type="PANTHER" id="PTHR11562:SF84">
    <property type="entry name" value="LD05335P"/>
    <property type="match status" value="1"/>
</dbReference>
<dbReference type="GO" id="GO:0005886">
    <property type="term" value="C:plasma membrane"/>
    <property type="evidence" value="ECO:0007669"/>
    <property type="project" value="TreeGrafter"/>
</dbReference>
<evidence type="ECO:0000256" key="10">
    <source>
        <dbReference type="SAM" id="Phobius"/>
    </source>
</evidence>
<dbReference type="InterPro" id="IPR002524">
    <property type="entry name" value="Cation_efflux"/>
</dbReference>
<keyword evidence="4 10" id="KW-0812">Transmembrane</keyword>
<dbReference type="InterPro" id="IPR027470">
    <property type="entry name" value="Cation_efflux_CTD"/>
</dbReference>
<evidence type="ECO:0000256" key="7">
    <source>
        <dbReference type="ARBA" id="ARBA00023065"/>
    </source>
</evidence>
<organism evidence="13 14">
    <name type="scientific">Mytilus galloprovincialis</name>
    <name type="common">Mediterranean mussel</name>
    <dbReference type="NCBI Taxonomy" id="29158"/>
    <lineage>
        <taxon>Eukaryota</taxon>
        <taxon>Metazoa</taxon>
        <taxon>Spiralia</taxon>
        <taxon>Lophotrochozoa</taxon>
        <taxon>Mollusca</taxon>
        <taxon>Bivalvia</taxon>
        <taxon>Autobranchia</taxon>
        <taxon>Pteriomorphia</taxon>
        <taxon>Mytilida</taxon>
        <taxon>Mytiloidea</taxon>
        <taxon>Mytilidae</taxon>
        <taxon>Mytilinae</taxon>
        <taxon>Mytilus</taxon>
    </lineage>
</organism>
<evidence type="ECO:0000256" key="2">
    <source>
        <dbReference type="ARBA" id="ARBA00008873"/>
    </source>
</evidence>
<gene>
    <name evidence="13" type="ORF">MGAL_10B075459</name>
</gene>
<feature type="region of interest" description="Disordered" evidence="9">
    <location>
        <begin position="1"/>
        <end position="24"/>
    </location>
</feature>
<dbReference type="SUPFAM" id="SSF161111">
    <property type="entry name" value="Cation efflux protein transmembrane domain-like"/>
    <property type="match status" value="1"/>
</dbReference>
<keyword evidence="6 10" id="KW-1133">Transmembrane helix</keyword>
<dbReference type="AlphaFoldDB" id="A0A8B6CRZ0"/>
<dbReference type="EMBL" id="UYJE01002303">
    <property type="protein sequence ID" value="VDI09557.1"/>
    <property type="molecule type" value="Genomic_DNA"/>
</dbReference>
<evidence type="ECO:0000313" key="13">
    <source>
        <dbReference type="EMBL" id="VDI09557.1"/>
    </source>
</evidence>
<dbReference type="InterPro" id="IPR027469">
    <property type="entry name" value="Cation_efflux_TMD_sf"/>
</dbReference>